<accession>A0A2N5M2H2</accession>
<evidence type="ECO:0000313" key="3">
    <source>
        <dbReference type="Proteomes" id="UP000234748"/>
    </source>
</evidence>
<evidence type="ECO:0008006" key="4">
    <source>
        <dbReference type="Google" id="ProtNLM"/>
    </source>
</evidence>
<sequence length="104" mass="11654">MAGGRSSSSNTGGGSMDSPSGRARLAFREFLQQSVGKRALFLTAEFPFLYIGEILEIIEDYVRVAVDTTEQPVFEDRNWIIHIDAIQVLYIETEGFPKIPELKD</sequence>
<feature type="compositionally biased region" description="Low complexity" evidence="1">
    <location>
        <begin position="1"/>
        <end position="10"/>
    </location>
</feature>
<proteinExistence type="predicted"/>
<name>A0A2N5M2H2_9BACI</name>
<dbReference type="Proteomes" id="UP000234748">
    <property type="component" value="Unassembled WGS sequence"/>
</dbReference>
<keyword evidence="3" id="KW-1185">Reference proteome</keyword>
<dbReference type="AlphaFoldDB" id="A0A2N5M2H2"/>
<dbReference type="RefSeq" id="WP_101644663.1">
    <property type="nucleotide sequence ID" value="NZ_PGUY01000057.1"/>
</dbReference>
<dbReference type="OrthoDB" id="2439638at2"/>
<reference evidence="2 3" key="1">
    <citation type="submission" date="2017-11" db="EMBL/GenBank/DDBJ databases">
        <title>Comparitive Functional Genomics of Dry Heat Resistant strains isolated from the Viking Spacecraft.</title>
        <authorList>
            <person name="Seuylemezian A."/>
            <person name="Cooper K."/>
            <person name="Vaishampayan P."/>
        </authorList>
    </citation>
    <scope>NUCLEOTIDE SEQUENCE [LARGE SCALE GENOMIC DNA]</scope>
    <source>
        <strain evidence="2 3">V1-29</strain>
    </source>
</reference>
<evidence type="ECO:0000256" key="1">
    <source>
        <dbReference type="SAM" id="MobiDB-lite"/>
    </source>
</evidence>
<gene>
    <name evidence="2" type="ORF">CUU66_17865</name>
</gene>
<evidence type="ECO:0000313" key="2">
    <source>
        <dbReference type="EMBL" id="PLT28551.1"/>
    </source>
</evidence>
<feature type="region of interest" description="Disordered" evidence="1">
    <location>
        <begin position="1"/>
        <end position="20"/>
    </location>
</feature>
<protein>
    <recommendedName>
        <fullName evidence="4">DUF2642 domain-containing protein</fullName>
    </recommendedName>
</protein>
<comment type="caution">
    <text evidence="2">The sequence shown here is derived from an EMBL/GenBank/DDBJ whole genome shotgun (WGS) entry which is preliminary data.</text>
</comment>
<organism evidence="2 3">
    <name type="scientific">Peribacillus deserti</name>
    <dbReference type="NCBI Taxonomy" id="673318"/>
    <lineage>
        <taxon>Bacteria</taxon>
        <taxon>Bacillati</taxon>
        <taxon>Bacillota</taxon>
        <taxon>Bacilli</taxon>
        <taxon>Bacillales</taxon>
        <taxon>Bacillaceae</taxon>
        <taxon>Peribacillus</taxon>
    </lineage>
</organism>
<dbReference type="EMBL" id="PGUY01000057">
    <property type="protein sequence ID" value="PLT28551.1"/>
    <property type="molecule type" value="Genomic_DNA"/>
</dbReference>